<feature type="transmembrane region" description="Helical" evidence="1">
    <location>
        <begin position="14"/>
        <end position="37"/>
    </location>
</feature>
<accession>A0A1C4E4W4</accession>
<evidence type="ECO:0000313" key="4">
    <source>
        <dbReference type="Proteomes" id="UP000242818"/>
    </source>
</evidence>
<sequence>MNSLVPFTADIVRALGWAILHSIWQTFFICACLRLTLKLLPEASARIKYNLSYLSLSGAFAWFVVTFSQQLSALRQTAAITAHLVQLAGQDVLLPPAAATPYRNQQALLSLFPSLEDYFPLLVAIYVAGVIIMGVKMVADLHQLANIRKRHLSQPDPAWIQHLNKLAAQLEIRGNVSLFVSHYIQVPVMIGFLKPVILLPLALFSNLQSDQIEAILLHELAHIKRNDYLLNIFQTIVETTLFFNPFIWRISKNIRLEREHCCDDLVIARLAQPLGYAKALVALEEYRLNSNPLAMAAANNQQHLFHRIKRIMEMKTKNLNYSQKILALLIVATGLFSIAWLNPTREKKIANKPHANVVAADTTITHLVDSTLLYNVNISDNNAPTAPITPVAPLTVPALPASMQPQVNVPLNLNRSYSFNTDTSGDQIFITTDSAQFNDKNFFYYDTAHANKTFTYVNSPKFQYQIKRAMTYADKAMANVDWQKINSQVEEAMKKVDWKKIDNEINQAMRNVDTSLPGISTESIKDQVKAGIQQRAQEEVMRKEIDANRAAWKKEMDDSNKERQKALAMAMKDRNKAIAESIKARDEAMKERLLLKQQAAVDASRSAAHAQMDQAQNNNFRTLINRLQSDKLINPEQYSIQIKGNDLYLNGKKQSADITNKYKDYFQGKKNIFIKGSDKENHRSLDININD</sequence>
<keyword evidence="1" id="KW-1133">Transmembrane helix</keyword>
<feature type="domain" description="Peptidase M56" evidence="2">
    <location>
        <begin position="22"/>
        <end position="310"/>
    </location>
</feature>
<dbReference type="RefSeq" id="WP_089712315.1">
    <property type="nucleotide sequence ID" value="NZ_FMAR01000007.1"/>
</dbReference>
<organism evidence="3 4">
    <name type="scientific">Chitinophaga costaii</name>
    <dbReference type="NCBI Taxonomy" id="1335309"/>
    <lineage>
        <taxon>Bacteria</taxon>
        <taxon>Pseudomonadati</taxon>
        <taxon>Bacteroidota</taxon>
        <taxon>Chitinophagia</taxon>
        <taxon>Chitinophagales</taxon>
        <taxon>Chitinophagaceae</taxon>
        <taxon>Chitinophaga</taxon>
    </lineage>
</organism>
<dbReference type="InterPro" id="IPR052173">
    <property type="entry name" value="Beta-lactam_resp_regulator"/>
</dbReference>
<dbReference type="CDD" id="cd07341">
    <property type="entry name" value="M56_BlaR1_MecR1_like"/>
    <property type="match status" value="1"/>
</dbReference>
<dbReference type="Proteomes" id="UP000242818">
    <property type="component" value="Unassembled WGS sequence"/>
</dbReference>
<dbReference type="PANTHER" id="PTHR34978">
    <property type="entry name" value="POSSIBLE SENSOR-TRANSDUCER PROTEIN BLAR"/>
    <property type="match status" value="1"/>
</dbReference>
<keyword evidence="4" id="KW-1185">Reference proteome</keyword>
<dbReference type="InterPro" id="IPR008756">
    <property type="entry name" value="Peptidase_M56"/>
</dbReference>
<evidence type="ECO:0000313" key="3">
    <source>
        <dbReference type="EMBL" id="SCC38624.1"/>
    </source>
</evidence>
<feature type="transmembrane region" description="Helical" evidence="1">
    <location>
        <begin position="49"/>
        <end position="67"/>
    </location>
</feature>
<feature type="transmembrane region" description="Helical" evidence="1">
    <location>
        <begin position="118"/>
        <end position="139"/>
    </location>
</feature>
<keyword evidence="1" id="KW-0812">Transmembrane</keyword>
<dbReference type="Pfam" id="PF05569">
    <property type="entry name" value="Peptidase_M56"/>
    <property type="match status" value="1"/>
</dbReference>
<evidence type="ECO:0000256" key="1">
    <source>
        <dbReference type="SAM" id="Phobius"/>
    </source>
</evidence>
<dbReference type="EMBL" id="FMAR01000007">
    <property type="protein sequence ID" value="SCC38624.1"/>
    <property type="molecule type" value="Genomic_DNA"/>
</dbReference>
<gene>
    <name evidence="3" type="ORF">GA0116948_10789</name>
</gene>
<dbReference type="Gene3D" id="3.30.2010.10">
    <property type="entry name" value="Metalloproteases ('zincins'), catalytic domain"/>
    <property type="match status" value="1"/>
</dbReference>
<protein>
    <submittedName>
        <fullName evidence="3">BlaR1 peptidase M56</fullName>
    </submittedName>
</protein>
<name>A0A1C4E4W4_9BACT</name>
<dbReference type="PANTHER" id="PTHR34978:SF3">
    <property type="entry name" value="SLR0241 PROTEIN"/>
    <property type="match status" value="1"/>
</dbReference>
<dbReference type="STRING" id="1335309.GA0116948_10789"/>
<dbReference type="OrthoDB" id="15218at2"/>
<reference evidence="3 4" key="1">
    <citation type="submission" date="2016-08" db="EMBL/GenBank/DDBJ databases">
        <authorList>
            <person name="Seilhamer J.J."/>
        </authorList>
    </citation>
    <scope>NUCLEOTIDE SEQUENCE [LARGE SCALE GENOMIC DNA]</scope>
    <source>
        <strain evidence="3 4">A37T2</strain>
    </source>
</reference>
<proteinExistence type="predicted"/>
<keyword evidence="1" id="KW-0472">Membrane</keyword>
<evidence type="ECO:0000259" key="2">
    <source>
        <dbReference type="Pfam" id="PF05569"/>
    </source>
</evidence>
<feature type="transmembrane region" description="Helical" evidence="1">
    <location>
        <begin position="325"/>
        <end position="342"/>
    </location>
</feature>
<dbReference type="AlphaFoldDB" id="A0A1C4E4W4"/>